<accession>A0ABU6RD87</accession>
<reference evidence="2 3" key="1">
    <citation type="journal article" date="2023" name="Plants (Basel)">
        <title>Bridging the Gap: Combining Genomics and Transcriptomics Approaches to Understand Stylosanthes scabra, an Orphan Legume from the Brazilian Caatinga.</title>
        <authorList>
            <person name="Ferreira-Neto J.R.C."/>
            <person name="da Silva M.D."/>
            <person name="Binneck E."/>
            <person name="de Melo N.F."/>
            <person name="da Silva R.H."/>
            <person name="de Melo A.L.T.M."/>
            <person name="Pandolfi V."/>
            <person name="Bustamante F.O."/>
            <person name="Brasileiro-Vidal A.C."/>
            <person name="Benko-Iseppon A.M."/>
        </authorList>
    </citation>
    <scope>NUCLEOTIDE SEQUENCE [LARGE SCALE GENOMIC DNA]</scope>
    <source>
        <tissue evidence="2">Leaves</tissue>
    </source>
</reference>
<protein>
    <submittedName>
        <fullName evidence="2">Uncharacterized protein</fullName>
    </submittedName>
</protein>
<name>A0ABU6RD87_9FABA</name>
<proteinExistence type="predicted"/>
<dbReference type="EMBL" id="JASCZI010030366">
    <property type="protein sequence ID" value="MED6121878.1"/>
    <property type="molecule type" value="Genomic_DNA"/>
</dbReference>
<evidence type="ECO:0000256" key="1">
    <source>
        <dbReference type="SAM" id="MobiDB-lite"/>
    </source>
</evidence>
<evidence type="ECO:0000313" key="3">
    <source>
        <dbReference type="Proteomes" id="UP001341840"/>
    </source>
</evidence>
<comment type="caution">
    <text evidence="2">The sequence shown here is derived from an EMBL/GenBank/DDBJ whole genome shotgun (WGS) entry which is preliminary data.</text>
</comment>
<sequence length="168" mass="19404">MRSLIVTIRKKNLRKGNWQTDGGVRLKPGIIKGRCCLLTRSLTKRKVKKNSQLNAKTQAHAWSPAGLRDLRFQYCVSSWNRLRCNGEDRNARNSYRFPCHQATTERKGTPPRKTTETFQITPPSKKKNRLDDGRMRGKEAAQIGMIEALIKELLQKLREEDGLEKKEK</sequence>
<keyword evidence="3" id="KW-1185">Reference proteome</keyword>
<feature type="region of interest" description="Disordered" evidence="1">
    <location>
        <begin position="102"/>
        <end position="137"/>
    </location>
</feature>
<evidence type="ECO:0000313" key="2">
    <source>
        <dbReference type="EMBL" id="MED6121878.1"/>
    </source>
</evidence>
<organism evidence="2 3">
    <name type="scientific">Stylosanthes scabra</name>
    <dbReference type="NCBI Taxonomy" id="79078"/>
    <lineage>
        <taxon>Eukaryota</taxon>
        <taxon>Viridiplantae</taxon>
        <taxon>Streptophyta</taxon>
        <taxon>Embryophyta</taxon>
        <taxon>Tracheophyta</taxon>
        <taxon>Spermatophyta</taxon>
        <taxon>Magnoliopsida</taxon>
        <taxon>eudicotyledons</taxon>
        <taxon>Gunneridae</taxon>
        <taxon>Pentapetalae</taxon>
        <taxon>rosids</taxon>
        <taxon>fabids</taxon>
        <taxon>Fabales</taxon>
        <taxon>Fabaceae</taxon>
        <taxon>Papilionoideae</taxon>
        <taxon>50 kb inversion clade</taxon>
        <taxon>dalbergioids sensu lato</taxon>
        <taxon>Dalbergieae</taxon>
        <taxon>Pterocarpus clade</taxon>
        <taxon>Stylosanthes</taxon>
    </lineage>
</organism>
<gene>
    <name evidence="2" type="ORF">PIB30_034196</name>
</gene>
<dbReference type="Proteomes" id="UP001341840">
    <property type="component" value="Unassembled WGS sequence"/>
</dbReference>